<dbReference type="PROSITE" id="PS51633">
    <property type="entry name" value="CXC"/>
    <property type="match status" value="1"/>
</dbReference>
<feature type="compositionally biased region" description="Basic and acidic residues" evidence="6">
    <location>
        <begin position="1436"/>
        <end position="1449"/>
    </location>
</feature>
<feature type="domain" description="CXC" evidence="9">
    <location>
        <begin position="1827"/>
        <end position="1944"/>
    </location>
</feature>
<dbReference type="Pfam" id="PF16294">
    <property type="entry name" value="RSB_motif"/>
    <property type="match status" value="1"/>
</dbReference>
<dbReference type="PROSITE" id="PS50800">
    <property type="entry name" value="SAP"/>
    <property type="match status" value="1"/>
</dbReference>
<dbReference type="SUPFAM" id="SSF82199">
    <property type="entry name" value="SET domain"/>
    <property type="match status" value="1"/>
</dbReference>
<feature type="compositionally biased region" description="Basic and acidic residues" evidence="6">
    <location>
        <begin position="1102"/>
        <end position="1117"/>
    </location>
</feature>
<feature type="compositionally biased region" description="Basic and acidic residues" evidence="6">
    <location>
        <begin position="1663"/>
        <end position="1681"/>
    </location>
</feature>
<dbReference type="InterPro" id="IPR012677">
    <property type="entry name" value="Nucleotide-bd_a/b_plait_sf"/>
</dbReference>
<feature type="compositionally biased region" description="Low complexity" evidence="6">
    <location>
        <begin position="1028"/>
        <end position="1039"/>
    </location>
</feature>
<dbReference type="InterPro" id="IPR001214">
    <property type="entry name" value="SET_dom"/>
</dbReference>
<feature type="compositionally biased region" description="Low complexity" evidence="6">
    <location>
        <begin position="268"/>
        <end position="277"/>
    </location>
</feature>
<feature type="compositionally biased region" description="Low complexity" evidence="6">
    <location>
        <begin position="1159"/>
        <end position="1184"/>
    </location>
</feature>
<dbReference type="Pfam" id="PF00856">
    <property type="entry name" value="SET"/>
    <property type="match status" value="1"/>
</dbReference>
<comment type="caution">
    <text evidence="10">The sequence shown here is derived from an EMBL/GenBank/DDBJ whole genome shotgun (WGS) entry which is preliminary data.</text>
</comment>
<feature type="compositionally biased region" description="Polar residues" evidence="6">
    <location>
        <begin position="1452"/>
        <end position="1461"/>
    </location>
</feature>
<dbReference type="SUPFAM" id="SSF54928">
    <property type="entry name" value="RNA-binding domain, RBD"/>
    <property type="match status" value="1"/>
</dbReference>
<dbReference type="GO" id="GO:0071011">
    <property type="term" value="C:precatalytic spliceosome"/>
    <property type="evidence" value="ECO:0007669"/>
    <property type="project" value="TreeGrafter"/>
</dbReference>
<dbReference type="InterPro" id="IPR032552">
    <property type="entry name" value="RSB_motif"/>
</dbReference>
<keyword evidence="2" id="KW-0489">Methyltransferase</keyword>
<feature type="compositionally biased region" description="Low complexity" evidence="6">
    <location>
        <begin position="1323"/>
        <end position="1336"/>
    </location>
</feature>
<reference evidence="10 11" key="1">
    <citation type="submission" date="2018-03" db="EMBL/GenBank/DDBJ databases">
        <title>Draft genome sequence of Rohu Carp (Labeo rohita).</title>
        <authorList>
            <person name="Das P."/>
            <person name="Kushwaha B."/>
            <person name="Joshi C.G."/>
            <person name="Kumar D."/>
            <person name="Nagpure N.S."/>
            <person name="Sahoo L."/>
            <person name="Das S.P."/>
            <person name="Bit A."/>
            <person name="Patnaik S."/>
            <person name="Meher P.K."/>
            <person name="Jayasankar P."/>
            <person name="Koringa P.G."/>
            <person name="Patel N.V."/>
            <person name="Hinsu A.T."/>
            <person name="Kumar R."/>
            <person name="Pandey M."/>
            <person name="Agarwal S."/>
            <person name="Srivastava S."/>
            <person name="Singh M."/>
            <person name="Iquebal M.A."/>
            <person name="Jaiswal S."/>
            <person name="Angadi U.B."/>
            <person name="Kumar N."/>
            <person name="Raza M."/>
            <person name="Shah T.M."/>
            <person name="Rai A."/>
            <person name="Jena J.K."/>
        </authorList>
    </citation>
    <scope>NUCLEOTIDE SEQUENCE [LARGE SCALE GENOMIC DNA]</scope>
    <source>
        <strain evidence="10">DASCIFA01</strain>
        <tissue evidence="10">Testis</tissue>
    </source>
</reference>
<dbReference type="PROSITE" id="PS50280">
    <property type="entry name" value="SET"/>
    <property type="match status" value="1"/>
</dbReference>
<feature type="compositionally biased region" description="Acidic residues" evidence="6">
    <location>
        <begin position="214"/>
        <end position="231"/>
    </location>
</feature>
<feature type="compositionally biased region" description="Pro residues" evidence="6">
    <location>
        <begin position="278"/>
        <end position="288"/>
    </location>
</feature>
<feature type="domain" description="SAP" evidence="8">
    <location>
        <begin position="35"/>
        <end position="69"/>
    </location>
</feature>
<dbReference type="InterPro" id="IPR026489">
    <property type="entry name" value="CXC_dom"/>
</dbReference>
<evidence type="ECO:0000256" key="1">
    <source>
        <dbReference type="ARBA" id="ARBA00012186"/>
    </source>
</evidence>
<feature type="compositionally biased region" description="Basic and acidic residues" evidence="6">
    <location>
        <begin position="1230"/>
        <end position="1246"/>
    </location>
</feature>
<name>A0A498L5Y1_LABRO</name>
<feature type="compositionally biased region" description="Basic residues" evidence="6">
    <location>
        <begin position="1143"/>
        <end position="1156"/>
    </location>
</feature>
<evidence type="ECO:0000259" key="8">
    <source>
        <dbReference type="PROSITE" id="PS50800"/>
    </source>
</evidence>
<dbReference type="Gene3D" id="2.170.270.10">
    <property type="entry name" value="SET domain"/>
    <property type="match status" value="1"/>
</dbReference>
<feature type="compositionally biased region" description="Pro residues" evidence="6">
    <location>
        <begin position="1003"/>
        <end position="1012"/>
    </location>
</feature>
<dbReference type="InterPro" id="IPR034257">
    <property type="entry name" value="Acinus_RRM"/>
</dbReference>
<dbReference type="GO" id="GO:0140951">
    <property type="term" value="F:histone H3K27 trimethyltransferase activity"/>
    <property type="evidence" value="ECO:0007669"/>
    <property type="project" value="UniProtKB-EC"/>
</dbReference>
<dbReference type="STRING" id="84645.A0A498L5Y1"/>
<dbReference type="FunFam" id="2.170.270.10:FF:000001">
    <property type="entry name" value="Putative histone-lysine N-methyltransferase EZH2"/>
    <property type="match status" value="1"/>
</dbReference>
<feature type="region of interest" description="Disordered" evidence="6">
    <location>
        <begin position="1376"/>
        <end position="1469"/>
    </location>
</feature>
<dbReference type="InterPro" id="IPR003034">
    <property type="entry name" value="SAP_dom"/>
</dbReference>
<comment type="catalytic activity">
    <reaction evidence="5">
        <text>L-lysyl(27)-[histone H3] + 3 S-adenosyl-L-methionine = N(6),N(6),N(6)-trimethyl-L-lysyl(27)-[histone H3] + 3 S-adenosyl-L-homocysteine + 3 H(+)</text>
        <dbReference type="Rhea" id="RHEA:60292"/>
        <dbReference type="Rhea" id="RHEA-COMP:15535"/>
        <dbReference type="Rhea" id="RHEA-COMP:15548"/>
        <dbReference type="ChEBI" id="CHEBI:15378"/>
        <dbReference type="ChEBI" id="CHEBI:29969"/>
        <dbReference type="ChEBI" id="CHEBI:57856"/>
        <dbReference type="ChEBI" id="CHEBI:59789"/>
        <dbReference type="ChEBI" id="CHEBI:61961"/>
        <dbReference type="EC" id="2.1.1.356"/>
    </reaction>
</comment>
<dbReference type="GO" id="GO:0032259">
    <property type="term" value="P:methylation"/>
    <property type="evidence" value="ECO:0007669"/>
    <property type="project" value="UniProtKB-KW"/>
</dbReference>
<dbReference type="Pfam" id="PF18264">
    <property type="entry name" value="preSET_CXC"/>
    <property type="match status" value="1"/>
</dbReference>
<dbReference type="FunFam" id="3.30.70.330:FF:000147">
    <property type="entry name" value="Apoptotic chromatin condensation inducer in the nucleus"/>
    <property type="match status" value="1"/>
</dbReference>
<feature type="region of interest" description="Disordered" evidence="6">
    <location>
        <begin position="155"/>
        <end position="381"/>
    </location>
</feature>
<dbReference type="CDD" id="cd12432">
    <property type="entry name" value="RRM_ACINU"/>
    <property type="match status" value="1"/>
</dbReference>
<dbReference type="InterPro" id="IPR041355">
    <property type="entry name" value="Pre-SET_CXC"/>
</dbReference>
<feature type="compositionally biased region" description="Low complexity" evidence="6">
    <location>
        <begin position="307"/>
        <end position="329"/>
    </location>
</feature>
<evidence type="ECO:0000256" key="2">
    <source>
        <dbReference type="ARBA" id="ARBA00022603"/>
    </source>
</evidence>
<dbReference type="PANTHER" id="PTHR46589:SF1">
    <property type="entry name" value="APOPTOTIC CHROMATIN CONDENSATION INDUCER IN THE NUCLEUS"/>
    <property type="match status" value="1"/>
</dbReference>
<feature type="compositionally biased region" description="Basic and acidic residues" evidence="6">
    <location>
        <begin position="416"/>
        <end position="507"/>
    </location>
</feature>
<dbReference type="PANTHER" id="PTHR46589">
    <property type="entry name" value="APOPTOTIC CHROMATIN CONDENSATION INDUCER IN THE NUCLEUS"/>
    <property type="match status" value="1"/>
</dbReference>
<sequence>MTSVRKALRSARATERAKGIKMADLEDVTLDGRPLHSLRVADLKAALEERGLPKSGQKNALVKRLKGALMLENLQKTSTHHIGLQPNSRIGEEMSQNSFIKQYLAKQQELLRQRLEREAREAAETDGTDHEDHAEANDSICAASNQDVAPSLVDQHKGGSAVAGGFGSESDELREKETPGQPSPSAPAQPGAIASLSVRVVGERGPTSSHVPADSDDDSEGGDDNDDEEEEWNAKAQRSRRAQPPRNQPVRERSGGSQQQQQPPPQHIPLLSQQLRQPTPPPSPPPELSFPLPDTPKQSPPSPGEPPSRQRISSSSSSGSSSSDSRSSSPEPAGDSSERRPGPLTLLARKMESEGAFSGAGKRDREGMDGQRSHHEGAVSAITHTANAASVLSYPSSVISNQGVSVVRTAVMEESDGMKQDEGSHLLWEKDNKKRERQREQERLKALEKEREEKEKALEEERARVLERERQEREEALKRERALQREREEKEKALQREREERERLERERLEREQALERERQEALERERLERERLEKERQEREQALERERLERERLEKERQEREEALERKRLEKERLEKERLEREAALERERLEKERLEKERLEREAALERERLEKERIEKERLEREAALERERLEKERLEKERLEREAALERERLEKERLEKERREREEALERERLERERLEKERQEREEALERERLEKERLEKERQEREKALERERLERERLEKEKQEREQALERERLERERLEKERQEREEALERERLERERLEKERQEREEALERERLEKERQERERQEKEQALERERQEKERQEREQALERERLEKEAALEKERQEMERAKEQERLEKERALEKAAALERKRQEQERLEKEKALEEERLQKEQALEREREAQRKAEEERERALEKEREEQERALKEEQQRALEEKERLLEQKRVQEEKEKALKHEKEEEREKERESRLPPWKRGRDISGLSYPAVQSASLESPSEKPDESETGEPQSAGKDAQSTEPIPQQSPTPPTPLSPQSSSKKSRFLRDAPGTTPLPSSPSSVLKRPRTFSDSPMPQAPSVPLVSKPEEKDAAQSPQTSSVLVSAPHELESKTPEVSARQQAPQDEEKMETSEDKEASKDTKHKTLRSVEDEEKTPLPPPEEKKRGRERKKKEVGKKERKSSSSSDSSSSDSDSGSSSSSRSSSSSSSEEEKSRSTSGGRKSKEVQKDSSSQATEKVGQTAEKPPTAQRKKRVFTEQEEKDMRNEDVIQTKKPCLELQDEKVTRGRKDDVDEDDTNKDTTSSEVKEAVMAEPEKVPESSEESTTPKTFSARRISLGSSKQSPGVVSSEGEAEAASSAGAGRKRRWGSSTAVTAKKPSISITTDSLKSLIPDIKPALGQEAVLDLHPEEMHLSGEEEGGERGDQDLKIRRTVTQVVPSDTQENGQKESKRSEHEDEEERSEGQDRLSQEEKMECSIQVSMETEPSSPGRDVDMKTVTPSDTLIRRSISQQKTGVSITIDDPVRTAKQPSPPRGKLSNIVHVCNLVRPFTLGQLKELLNRTGTVVEEGFWIDKIKSHCYVTYSSAEEAMATRTALHGVKWPQSNPKFLSVDFCSQEELDFHRGLGPAGEKPTEEPRGAAAAGPGRPVPPPLLPERDHKAGEEREAGARRSRSRDRERRRKERGKSKERKTDKKEKGPEDPPAKLLDDLFRKTKAAPCIYWLPLTEEQTRLIVSRLGFKTPGVHFPATVLMDFAFHASPNVYKRKNKEIRMETEPCGLDCFLLQKGAKEFADQNMQRSQRPRRRRRQPRPSSSCGPTPSGSGEEGKEGDSDHETTSSSEGNSRCPSPAKLRPGEEGTEESDSPPQWSGAEESLFRVLHGTYYNNFCSIARLIGTKTCREVYEFAVKEVLIHRVPLEDGQNRFPGCRCKTQCNTKQCPCYLAVRECDPDLCMTCGAADHWDSKQVSCKNCSIQRGLKKHLLLAPSDVAGWGTYIKEPVQKNEFISEYCGELISQDEADRRGRIYDKYMSSFLFNLNNDFVVDATRKGNKIRFANHSVNPNCYAKGTVKQMH</sequence>
<dbReference type="InterPro" id="IPR035979">
    <property type="entry name" value="RBD_domain_sf"/>
</dbReference>
<dbReference type="SMART" id="SM01114">
    <property type="entry name" value="CXC"/>
    <property type="match status" value="1"/>
</dbReference>
<feature type="compositionally biased region" description="Basic residues" evidence="6">
    <location>
        <begin position="1773"/>
        <end position="1782"/>
    </location>
</feature>
<feature type="compositionally biased region" description="Basic and acidic residues" evidence="6">
    <location>
        <begin position="1379"/>
        <end position="1404"/>
    </location>
</feature>
<feature type="compositionally biased region" description="Basic and acidic residues" evidence="6">
    <location>
        <begin position="1628"/>
        <end position="1642"/>
    </location>
</feature>
<dbReference type="InterPro" id="IPR052793">
    <property type="entry name" value="EJC-associated_protein"/>
</dbReference>
<dbReference type="EMBL" id="QBIY01013482">
    <property type="protein sequence ID" value="RXN03508.1"/>
    <property type="molecule type" value="Genomic_DNA"/>
</dbReference>
<dbReference type="InterPro" id="IPR036361">
    <property type="entry name" value="SAP_dom_sf"/>
</dbReference>
<feature type="compositionally biased region" description="Basic and acidic residues" evidence="6">
    <location>
        <begin position="1420"/>
        <end position="1429"/>
    </location>
</feature>
<feature type="compositionally biased region" description="Basic residues" evidence="6">
    <location>
        <begin position="1643"/>
        <end position="1662"/>
    </location>
</feature>
<feature type="domain" description="SET" evidence="7">
    <location>
        <begin position="1951"/>
        <end position="2044"/>
    </location>
</feature>
<feature type="compositionally biased region" description="Basic and acidic residues" evidence="6">
    <location>
        <begin position="1797"/>
        <end position="1808"/>
    </location>
</feature>
<dbReference type="InterPro" id="IPR046341">
    <property type="entry name" value="SET_dom_sf"/>
</dbReference>
<dbReference type="GO" id="GO:0008380">
    <property type="term" value="P:RNA splicing"/>
    <property type="evidence" value="ECO:0007669"/>
    <property type="project" value="TreeGrafter"/>
</dbReference>
<feature type="compositionally biased region" description="Basic and acidic residues" evidence="6">
    <location>
        <begin position="1255"/>
        <end position="1266"/>
    </location>
</feature>
<keyword evidence="3" id="KW-0808">Transferase</keyword>
<feature type="region of interest" description="Disordered" evidence="6">
    <location>
        <begin position="762"/>
        <end position="1364"/>
    </location>
</feature>
<evidence type="ECO:0000259" key="9">
    <source>
        <dbReference type="PROSITE" id="PS51633"/>
    </source>
</evidence>
<organism evidence="10 11">
    <name type="scientific">Labeo rohita</name>
    <name type="common">Indian major carp</name>
    <name type="synonym">Cyprinus rohita</name>
    <dbReference type="NCBI Taxonomy" id="84645"/>
    <lineage>
        <taxon>Eukaryota</taxon>
        <taxon>Metazoa</taxon>
        <taxon>Chordata</taxon>
        <taxon>Craniata</taxon>
        <taxon>Vertebrata</taxon>
        <taxon>Euteleostomi</taxon>
        <taxon>Actinopterygii</taxon>
        <taxon>Neopterygii</taxon>
        <taxon>Teleostei</taxon>
        <taxon>Ostariophysi</taxon>
        <taxon>Cypriniformes</taxon>
        <taxon>Cyprinidae</taxon>
        <taxon>Labeoninae</taxon>
        <taxon>Labeonini</taxon>
        <taxon>Labeo</taxon>
    </lineage>
</organism>
<evidence type="ECO:0000256" key="5">
    <source>
        <dbReference type="ARBA" id="ARBA00048568"/>
    </source>
</evidence>
<dbReference type="InterPro" id="IPR001005">
    <property type="entry name" value="SANT/Myb"/>
</dbReference>
<feature type="compositionally biased region" description="Basic and acidic residues" evidence="6">
    <location>
        <begin position="762"/>
        <end position="950"/>
    </location>
</feature>
<proteinExistence type="predicted"/>
<feature type="compositionally biased region" description="Basic and acidic residues" evidence="6">
    <location>
        <begin position="361"/>
        <end position="377"/>
    </location>
</feature>
<dbReference type="SMART" id="SM00513">
    <property type="entry name" value="SAP"/>
    <property type="match status" value="1"/>
</dbReference>
<feature type="region of interest" description="Disordered" evidence="6">
    <location>
        <begin position="1764"/>
        <end position="1841"/>
    </location>
</feature>
<evidence type="ECO:0000256" key="3">
    <source>
        <dbReference type="ARBA" id="ARBA00022679"/>
    </source>
</evidence>
<dbReference type="GO" id="GO:0003723">
    <property type="term" value="F:RNA binding"/>
    <property type="evidence" value="ECO:0007669"/>
    <property type="project" value="TreeGrafter"/>
</dbReference>
<dbReference type="Proteomes" id="UP000290572">
    <property type="component" value="Unassembled WGS sequence"/>
</dbReference>
<feature type="region of interest" description="Disordered" evidence="6">
    <location>
        <begin position="1596"/>
        <end position="1681"/>
    </location>
</feature>
<dbReference type="SMART" id="SM00317">
    <property type="entry name" value="SET"/>
    <property type="match status" value="1"/>
</dbReference>
<gene>
    <name evidence="10" type="ORF">ROHU_035801</name>
</gene>
<dbReference type="InterPro" id="IPR033467">
    <property type="entry name" value="Tesmin/TSO1-like_CXC"/>
</dbReference>
<dbReference type="Gene3D" id="3.30.70.330">
    <property type="match status" value="1"/>
</dbReference>
<protein>
    <recommendedName>
        <fullName evidence="1">[histone H3]-lysine(27) N-trimethyltransferase</fullName>
        <ecNumber evidence="1">2.1.1.356</ecNumber>
    </recommendedName>
</protein>
<feature type="region of interest" description="Disordered" evidence="6">
    <location>
        <begin position="415"/>
        <end position="507"/>
    </location>
</feature>
<feature type="compositionally biased region" description="Polar residues" evidence="6">
    <location>
        <begin position="1809"/>
        <end position="1818"/>
    </location>
</feature>
<dbReference type="SUPFAM" id="SSF68906">
    <property type="entry name" value="SAP domain"/>
    <property type="match status" value="1"/>
</dbReference>
<dbReference type="SMART" id="SM00717">
    <property type="entry name" value="SANT"/>
    <property type="match status" value="1"/>
</dbReference>
<evidence type="ECO:0000256" key="6">
    <source>
        <dbReference type="SAM" id="MobiDB-lite"/>
    </source>
</evidence>
<feature type="compositionally biased region" description="Polar residues" evidence="6">
    <location>
        <begin position="1407"/>
        <end position="1419"/>
    </location>
</feature>
<evidence type="ECO:0000259" key="7">
    <source>
        <dbReference type="PROSITE" id="PS50280"/>
    </source>
</evidence>
<feature type="compositionally biased region" description="Polar residues" evidence="6">
    <location>
        <begin position="1312"/>
        <end position="1321"/>
    </location>
</feature>
<dbReference type="EC" id="2.1.1.356" evidence="1"/>
<feature type="compositionally biased region" description="Low complexity" evidence="6">
    <location>
        <begin position="1783"/>
        <end position="1795"/>
    </location>
</feature>
<evidence type="ECO:0000256" key="4">
    <source>
        <dbReference type="ARBA" id="ARBA00022691"/>
    </source>
</evidence>
<keyword evidence="4" id="KW-0949">S-adenosyl-L-methionine</keyword>
<accession>A0A498L5Y1</accession>
<dbReference type="CDD" id="cd00167">
    <property type="entry name" value="SANT"/>
    <property type="match status" value="1"/>
</dbReference>
<feature type="compositionally biased region" description="Basic and acidic residues" evidence="6">
    <location>
        <begin position="1280"/>
        <end position="1294"/>
    </location>
</feature>
<dbReference type="GO" id="GO:0061574">
    <property type="term" value="C:ASAP complex"/>
    <property type="evidence" value="ECO:0007669"/>
    <property type="project" value="TreeGrafter"/>
</dbReference>
<evidence type="ECO:0000313" key="10">
    <source>
        <dbReference type="EMBL" id="RXN03508.1"/>
    </source>
</evidence>
<keyword evidence="11" id="KW-1185">Reference proteome</keyword>
<evidence type="ECO:0000313" key="11">
    <source>
        <dbReference type="Proteomes" id="UP000290572"/>
    </source>
</evidence>